<proteinExistence type="predicted"/>
<dbReference type="Proteomes" id="UP000317716">
    <property type="component" value="Unassembled WGS sequence"/>
</dbReference>
<feature type="non-terminal residue" evidence="2">
    <location>
        <position position="138"/>
    </location>
</feature>
<protein>
    <recommendedName>
        <fullName evidence="4">CPBP family intramembrane metalloprotease</fullName>
    </recommendedName>
</protein>
<accession>A0A538SHU1</accession>
<feature type="transmembrane region" description="Helical" evidence="1">
    <location>
        <begin position="21"/>
        <end position="46"/>
    </location>
</feature>
<feature type="transmembrane region" description="Helical" evidence="1">
    <location>
        <begin position="66"/>
        <end position="84"/>
    </location>
</feature>
<evidence type="ECO:0000256" key="1">
    <source>
        <dbReference type="SAM" id="Phobius"/>
    </source>
</evidence>
<evidence type="ECO:0000313" key="3">
    <source>
        <dbReference type="Proteomes" id="UP000317716"/>
    </source>
</evidence>
<dbReference type="EMBL" id="VBOS01000395">
    <property type="protein sequence ID" value="TMQ50935.1"/>
    <property type="molecule type" value="Genomic_DNA"/>
</dbReference>
<keyword evidence="1" id="KW-1133">Transmembrane helix</keyword>
<organism evidence="2 3">
    <name type="scientific">Eiseniibacteriota bacterium</name>
    <dbReference type="NCBI Taxonomy" id="2212470"/>
    <lineage>
        <taxon>Bacteria</taxon>
        <taxon>Candidatus Eiseniibacteriota</taxon>
    </lineage>
</organism>
<evidence type="ECO:0000313" key="2">
    <source>
        <dbReference type="EMBL" id="TMQ50935.1"/>
    </source>
</evidence>
<keyword evidence="1" id="KW-0472">Membrane</keyword>
<sequence length="138" mass="15077">MALERSHEDLLAEKLRGFGPLGLVSFLVILAGNALFLPLSGILVLAWARLSRTPWRELGFWRPVRWAATVVIGIVSGVAFKFLMKAVVMPVLGADPVNHAYHYLAGNSAALPGAIYTMIAAGFGEETFFRGYLFERIG</sequence>
<comment type="caution">
    <text evidence="2">The sequence shown here is derived from an EMBL/GenBank/DDBJ whole genome shotgun (WGS) entry which is preliminary data.</text>
</comment>
<keyword evidence="1" id="KW-0812">Transmembrane</keyword>
<dbReference type="AlphaFoldDB" id="A0A538SHU1"/>
<name>A0A538SHU1_UNCEI</name>
<gene>
    <name evidence="2" type="ORF">E6K72_10980</name>
</gene>
<reference evidence="2 3" key="1">
    <citation type="journal article" date="2019" name="Nat. Microbiol.">
        <title>Mediterranean grassland soil C-N compound turnover is dependent on rainfall and depth, and is mediated by genomically divergent microorganisms.</title>
        <authorList>
            <person name="Diamond S."/>
            <person name="Andeer P.F."/>
            <person name="Li Z."/>
            <person name="Crits-Christoph A."/>
            <person name="Burstein D."/>
            <person name="Anantharaman K."/>
            <person name="Lane K.R."/>
            <person name="Thomas B.C."/>
            <person name="Pan C."/>
            <person name="Northen T.R."/>
            <person name="Banfield J.F."/>
        </authorList>
    </citation>
    <scope>NUCLEOTIDE SEQUENCE [LARGE SCALE GENOMIC DNA]</scope>
    <source>
        <strain evidence="2">WS_2</strain>
    </source>
</reference>
<evidence type="ECO:0008006" key="4">
    <source>
        <dbReference type="Google" id="ProtNLM"/>
    </source>
</evidence>